<dbReference type="OrthoDB" id="5421551at2"/>
<name>A0A2A8CUS6_9BACT</name>
<dbReference type="EMBL" id="PDEQ01000009">
    <property type="protein sequence ID" value="PEN11497.1"/>
    <property type="molecule type" value="Genomic_DNA"/>
</dbReference>
<keyword evidence="2" id="KW-0812">Transmembrane</keyword>
<feature type="compositionally biased region" description="Basic and acidic residues" evidence="1">
    <location>
        <begin position="66"/>
        <end position="76"/>
    </location>
</feature>
<keyword evidence="2" id="KW-0472">Membrane</keyword>
<reference evidence="4 5" key="1">
    <citation type="submission" date="2017-10" db="EMBL/GenBank/DDBJ databases">
        <title>Draft genome of Longibacter Salinarum.</title>
        <authorList>
            <person name="Goh K.M."/>
            <person name="Shamsir M.S."/>
            <person name="Lim S.W."/>
        </authorList>
    </citation>
    <scope>NUCLEOTIDE SEQUENCE [LARGE SCALE GENOMIC DNA]</scope>
    <source>
        <strain evidence="4 5">KCTC 52045</strain>
    </source>
</reference>
<sequence>MFDGSHIMWGMHGFWWIFWILLIGLAIWTFVRRPGADSISTSSDETPLERLQKRYADGEISTEEYEDRKERLERDR</sequence>
<accession>A0A2A8CUS6</accession>
<evidence type="ECO:0000259" key="3">
    <source>
        <dbReference type="Pfam" id="PF09851"/>
    </source>
</evidence>
<organism evidence="4 5">
    <name type="scientific">Longibacter salinarum</name>
    <dbReference type="NCBI Taxonomy" id="1850348"/>
    <lineage>
        <taxon>Bacteria</taxon>
        <taxon>Pseudomonadati</taxon>
        <taxon>Rhodothermota</taxon>
        <taxon>Rhodothermia</taxon>
        <taxon>Rhodothermales</taxon>
        <taxon>Salisaetaceae</taxon>
        <taxon>Longibacter</taxon>
    </lineage>
</organism>
<gene>
    <name evidence="4" type="ORF">CRI94_15600</name>
</gene>
<dbReference type="InterPro" id="IPR018649">
    <property type="entry name" value="SHOCT"/>
</dbReference>
<evidence type="ECO:0000256" key="2">
    <source>
        <dbReference type="SAM" id="Phobius"/>
    </source>
</evidence>
<keyword evidence="2" id="KW-1133">Transmembrane helix</keyword>
<comment type="caution">
    <text evidence="4">The sequence shown here is derived from an EMBL/GenBank/DDBJ whole genome shotgun (WGS) entry which is preliminary data.</text>
</comment>
<dbReference type="Proteomes" id="UP000220102">
    <property type="component" value="Unassembled WGS sequence"/>
</dbReference>
<protein>
    <recommendedName>
        <fullName evidence="3">SHOCT domain-containing protein</fullName>
    </recommendedName>
</protein>
<evidence type="ECO:0000313" key="4">
    <source>
        <dbReference type="EMBL" id="PEN11497.1"/>
    </source>
</evidence>
<feature type="region of interest" description="Disordered" evidence="1">
    <location>
        <begin position="57"/>
        <end position="76"/>
    </location>
</feature>
<feature type="domain" description="SHOCT" evidence="3">
    <location>
        <begin position="46"/>
        <end position="72"/>
    </location>
</feature>
<feature type="transmembrane region" description="Helical" evidence="2">
    <location>
        <begin position="12"/>
        <end position="31"/>
    </location>
</feature>
<proteinExistence type="predicted"/>
<keyword evidence="5" id="KW-1185">Reference proteome</keyword>
<dbReference type="RefSeq" id="WP_098078205.1">
    <property type="nucleotide sequence ID" value="NZ_PDEQ01000009.1"/>
</dbReference>
<dbReference type="Pfam" id="PF09851">
    <property type="entry name" value="SHOCT"/>
    <property type="match status" value="1"/>
</dbReference>
<evidence type="ECO:0000313" key="5">
    <source>
        <dbReference type="Proteomes" id="UP000220102"/>
    </source>
</evidence>
<dbReference type="AlphaFoldDB" id="A0A2A8CUS6"/>
<evidence type="ECO:0000256" key="1">
    <source>
        <dbReference type="SAM" id="MobiDB-lite"/>
    </source>
</evidence>